<dbReference type="HOGENOM" id="CLU_860735_0_0_1"/>
<feature type="compositionally biased region" description="Basic and acidic residues" evidence="1">
    <location>
        <begin position="136"/>
        <end position="145"/>
    </location>
</feature>
<accession>K1XFF8</accession>
<feature type="compositionally biased region" description="Polar residues" evidence="1">
    <location>
        <begin position="118"/>
        <end position="129"/>
    </location>
</feature>
<dbReference type="KEGG" id="mbe:MBM_02805"/>
<dbReference type="InParanoid" id="K1XFF8"/>
<feature type="compositionally biased region" description="Basic and acidic residues" evidence="1">
    <location>
        <begin position="103"/>
        <end position="116"/>
    </location>
</feature>
<proteinExistence type="predicted"/>
<feature type="region of interest" description="Disordered" evidence="1">
    <location>
        <begin position="96"/>
        <end position="323"/>
    </location>
</feature>
<dbReference type="AlphaFoldDB" id="K1XFF8"/>
<dbReference type="EMBL" id="JH921431">
    <property type="protein sequence ID" value="EKD19568.1"/>
    <property type="molecule type" value="Genomic_DNA"/>
</dbReference>
<protein>
    <submittedName>
        <fullName evidence="2">Uncharacterized protein</fullName>
    </submittedName>
</protein>
<reference evidence="2 3" key="1">
    <citation type="journal article" date="2012" name="BMC Genomics">
        <title>Sequencing the genome of Marssonina brunnea reveals fungus-poplar co-evolution.</title>
        <authorList>
            <person name="Zhu S."/>
            <person name="Cao Y.-Z."/>
            <person name="Jiang C."/>
            <person name="Tan B.-Y."/>
            <person name="Wang Z."/>
            <person name="Feng S."/>
            <person name="Zhang L."/>
            <person name="Su X.-H."/>
            <person name="Brejova B."/>
            <person name="Vinar T."/>
            <person name="Xu M."/>
            <person name="Wang M.-X."/>
            <person name="Zhang S.-G."/>
            <person name="Huang M.-R."/>
            <person name="Wu R."/>
            <person name="Zhou Y."/>
        </authorList>
    </citation>
    <scope>NUCLEOTIDE SEQUENCE [LARGE SCALE GENOMIC DNA]</scope>
    <source>
        <strain evidence="2 3">MB_m1</strain>
    </source>
</reference>
<gene>
    <name evidence="2" type="ORF">MBM_02805</name>
</gene>
<dbReference type="Proteomes" id="UP000006753">
    <property type="component" value="Unassembled WGS sequence"/>
</dbReference>
<feature type="compositionally biased region" description="Basic residues" evidence="1">
    <location>
        <begin position="158"/>
        <end position="176"/>
    </location>
</feature>
<dbReference type="GeneID" id="18758740"/>
<feature type="compositionally biased region" description="Polar residues" evidence="1">
    <location>
        <begin position="259"/>
        <end position="276"/>
    </location>
</feature>
<dbReference type="OrthoDB" id="10476652at2759"/>
<organism evidence="2 3">
    <name type="scientific">Marssonina brunnea f. sp. multigermtubi (strain MB_m1)</name>
    <name type="common">Marssonina leaf spot fungus</name>
    <dbReference type="NCBI Taxonomy" id="1072389"/>
    <lineage>
        <taxon>Eukaryota</taxon>
        <taxon>Fungi</taxon>
        <taxon>Dikarya</taxon>
        <taxon>Ascomycota</taxon>
        <taxon>Pezizomycotina</taxon>
        <taxon>Leotiomycetes</taxon>
        <taxon>Helotiales</taxon>
        <taxon>Drepanopezizaceae</taxon>
        <taxon>Drepanopeziza</taxon>
    </lineage>
</organism>
<evidence type="ECO:0000313" key="3">
    <source>
        <dbReference type="Proteomes" id="UP000006753"/>
    </source>
</evidence>
<feature type="compositionally biased region" description="Basic and acidic residues" evidence="1">
    <location>
        <begin position="207"/>
        <end position="224"/>
    </location>
</feature>
<name>K1XFF8_MARBU</name>
<evidence type="ECO:0000256" key="1">
    <source>
        <dbReference type="SAM" id="MobiDB-lite"/>
    </source>
</evidence>
<sequence length="323" mass="36131">MALFDKQQDMDLRHFESEQSVPLDLNFAFCTFPDLDSRTESRNTVPQVPILAKPSDSSSVSILSRIHTEFHTTNYSEEVGGDEMPTPRKSKFTEIFTPQGSQEELKLTDPQTDKNPDLGQTLSLSQTGSVGHHVPAPREKTRPDSPRPYTGELETRPERRHSQRGRHALPPLKKKRPDSPRPYMERAETSPESNIRNPPMRGALNNDPRRWGLIFREDGTEFEKKTRKGNTEITTAPKLGTRPEISPPSSPTGPCGLQDDSTVSVPMQTSGGSTRGRNGMRETSGILPPPFLRSATSPPSLPLRRLRRVPRNSNLNGRSPRDL</sequence>
<keyword evidence="3" id="KW-1185">Reference proteome</keyword>
<evidence type="ECO:0000313" key="2">
    <source>
        <dbReference type="EMBL" id="EKD19568.1"/>
    </source>
</evidence>
<feature type="compositionally biased region" description="Basic and acidic residues" evidence="1">
    <location>
        <begin position="177"/>
        <end position="189"/>
    </location>
</feature>